<dbReference type="Gene3D" id="2.70.150.10">
    <property type="entry name" value="Calcium-transporting ATPase, cytoplasmic transduction domain A"/>
    <property type="match status" value="1"/>
</dbReference>
<dbReference type="InterPro" id="IPR006121">
    <property type="entry name" value="HMA_dom"/>
</dbReference>
<dbReference type="InterPro" id="IPR036412">
    <property type="entry name" value="HAD-like_sf"/>
</dbReference>
<dbReference type="PRINTS" id="PR00943">
    <property type="entry name" value="CUATPASE"/>
</dbReference>
<dbReference type="EMBL" id="CP123872">
    <property type="protein sequence ID" value="WND03404.1"/>
    <property type="molecule type" value="Genomic_DNA"/>
</dbReference>
<evidence type="ECO:0000256" key="2">
    <source>
        <dbReference type="ARBA" id="ARBA00006024"/>
    </source>
</evidence>
<dbReference type="PROSITE" id="PS00154">
    <property type="entry name" value="ATPASE_E1_E2"/>
    <property type="match status" value="1"/>
</dbReference>
<dbReference type="SUPFAM" id="SSF81653">
    <property type="entry name" value="Calcium ATPase, transduction domain A"/>
    <property type="match status" value="1"/>
</dbReference>
<keyword evidence="12 15" id="KW-1133">Transmembrane helix</keyword>
<dbReference type="Gene3D" id="3.40.50.1000">
    <property type="entry name" value="HAD superfamily/HAD-like"/>
    <property type="match status" value="1"/>
</dbReference>
<dbReference type="NCBIfam" id="TIGR01512">
    <property type="entry name" value="ATPase-IB2_Cd"/>
    <property type="match status" value="1"/>
</dbReference>
<evidence type="ECO:0000256" key="5">
    <source>
        <dbReference type="ARBA" id="ARBA00022553"/>
    </source>
</evidence>
<dbReference type="InterPro" id="IPR027256">
    <property type="entry name" value="P-typ_ATPase_IB"/>
</dbReference>
<keyword evidence="11" id="KW-1278">Translocase</keyword>
<evidence type="ECO:0000256" key="7">
    <source>
        <dbReference type="ARBA" id="ARBA00022723"/>
    </source>
</evidence>
<dbReference type="Pfam" id="PF00702">
    <property type="entry name" value="Hydrolase"/>
    <property type="match status" value="1"/>
</dbReference>
<dbReference type="InterPro" id="IPR059000">
    <property type="entry name" value="ATPase_P-type_domA"/>
</dbReference>
<feature type="transmembrane region" description="Helical" evidence="15">
    <location>
        <begin position="226"/>
        <end position="244"/>
    </location>
</feature>
<evidence type="ECO:0000256" key="13">
    <source>
        <dbReference type="ARBA" id="ARBA00023065"/>
    </source>
</evidence>
<dbReference type="NCBIfam" id="TIGR01494">
    <property type="entry name" value="ATPase_P-type"/>
    <property type="match status" value="2"/>
</dbReference>
<evidence type="ECO:0000256" key="1">
    <source>
        <dbReference type="ARBA" id="ARBA00004651"/>
    </source>
</evidence>
<keyword evidence="7 15" id="KW-0479">Metal-binding</keyword>
<dbReference type="KEGG" id="tmk:QGN29_03345"/>
<dbReference type="NCBIfam" id="TIGR01511">
    <property type="entry name" value="ATPase-IB1_Cu"/>
    <property type="match status" value="1"/>
</dbReference>
<dbReference type="InterPro" id="IPR008250">
    <property type="entry name" value="ATPase_P-typ_transduc_dom_A_sf"/>
</dbReference>
<dbReference type="CDD" id="cd00371">
    <property type="entry name" value="HMA"/>
    <property type="match status" value="1"/>
</dbReference>
<accession>A0AA52EJG6</accession>
<dbReference type="InterPro" id="IPR023298">
    <property type="entry name" value="ATPase_P-typ_TM_dom_sf"/>
</dbReference>
<feature type="domain" description="HMA" evidence="16">
    <location>
        <begin position="69"/>
        <end position="135"/>
    </location>
</feature>
<evidence type="ECO:0000256" key="11">
    <source>
        <dbReference type="ARBA" id="ARBA00022967"/>
    </source>
</evidence>
<keyword evidence="8 15" id="KW-0547">Nucleotide-binding</keyword>
<evidence type="ECO:0000256" key="4">
    <source>
        <dbReference type="ARBA" id="ARBA00022475"/>
    </source>
</evidence>
<dbReference type="Pfam" id="PF00122">
    <property type="entry name" value="E1-E2_ATPase"/>
    <property type="match status" value="1"/>
</dbReference>
<feature type="transmembrane region" description="Helical" evidence="15">
    <location>
        <begin position="189"/>
        <end position="206"/>
    </location>
</feature>
<dbReference type="GO" id="GO:0005524">
    <property type="term" value="F:ATP binding"/>
    <property type="evidence" value="ECO:0007669"/>
    <property type="project" value="UniProtKB-UniRule"/>
</dbReference>
<dbReference type="GO" id="GO:0005507">
    <property type="term" value="F:copper ion binding"/>
    <property type="evidence" value="ECO:0007669"/>
    <property type="project" value="TreeGrafter"/>
</dbReference>
<feature type="transmembrane region" description="Helical" evidence="15">
    <location>
        <begin position="433"/>
        <end position="459"/>
    </location>
</feature>
<dbReference type="RefSeq" id="WP_310799257.1">
    <property type="nucleotide sequence ID" value="NZ_CP123872.1"/>
</dbReference>
<evidence type="ECO:0000256" key="15">
    <source>
        <dbReference type="RuleBase" id="RU362081"/>
    </source>
</evidence>
<comment type="subcellular location">
    <subcellularLocation>
        <location evidence="1">Cell membrane</location>
        <topology evidence="1">Multi-pass membrane protein</topology>
    </subcellularLocation>
</comment>
<dbReference type="SUPFAM" id="SSF81665">
    <property type="entry name" value="Calcium ATPase, transmembrane domain M"/>
    <property type="match status" value="1"/>
</dbReference>
<dbReference type="InterPro" id="IPR001757">
    <property type="entry name" value="P_typ_ATPase"/>
</dbReference>
<name>A0AA52EJG6_9PROT</name>
<keyword evidence="18" id="KW-1185">Reference proteome</keyword>
<evidence type="ECO:0000256" key="14">
    <source>
        <dbReference type="ARBA" id="ARBA00023136"/>
    </source>
</evidence>
<feature type="transmembrane region" description="Helical" evidence="15">
    <location>
        <begin position="749"/>
        <end position="768"/>
    </location>
</feature>
<keyword evidence="9 15" id="KW-0067">ATP-binding</keyword>
<evidence type="ECO:0000256" key="6">
    <source>
        <dbReference type="ARBA" id="ARBA00022692"/>
    </source>
</evidence>
<dbReference type="GO" id="GO:0043682">
    <property type="term" value="F:P-type divalent copper transporter activity"/>
    <property type="evidence" value="ECO:0007669"/>
    <property type="project" value="TreeGrafter"/>
</dbReference>
<dbReference type="GO" id="GO:0016887">
    <property type="term" value="F:ATP hydrolysis activity"/>
    <property type="evidence" value="ECO:0007669"/>
    <property type="project" value="InterPro"/>
</dbReference>
<dbReference type="Proteomes" id="UP001268683">
    <property type="component" value="Chromosome"/>
</dbReference>
<evidence type="ECO:0000313" key="18">
    <source>
        <dbReference type="Proteomes" id="UP001268683"/>
    </source>
</evidence>
<evidence type="ECO:0000256" key="8">
    <source>
        <dbReference type="ARBA" id="ARBA00022741"/>
    </source>
</evidence>
<dbReference type="Gene3D" id="3.30.70.100">
    <property type="match status" value="1"/>
</dbReference>
<proteinExistence type="inferred from homology"/>
<keyword evidence="5" id="KW-0597">Phosphoprotein</keyword>
<dbReference type="EC" id="3.6.3.-" evidence="17"/>
<keyword evidence="13" id="KW-0406">Ion transport</keyword>
<gene>
    <name evidence="17" type="ORF">QGN29_03345</name>
</gene>
<dbReference type="AlphaFoldDB" id="A0AA52EJG6"/>
<dbReference type="GO" id="GO:0005886">
    <property type="term" value="C:plasma membrane"/>
    <property type="evidence" value="ECO:0007669"/>
    <property type="project" value="UniProtKB-SubCell"/>
</dbReference>
<feature type="transmembrane region" description="Helical" evidence="15">
    <location>
        <begin position="724"/>
        <end position="743"/>
    </location>
</feature>
<dbReference type="InterPro" id="IPR018303">
    <property type="entry name" value="ATPase_P-typ_P_site"/>
</dbReference>
<evidence type="ECO:0000256" key="3">
    <source>
        <dbReference type="ARBA" id="ARBA00022448"/>
    </source>
</evidence>
<comment type="similarity">
    <text evidence="2 15">Belongs to the cation transport ATPase (P-type) (TC 3.A.3) family. Type IB subfamily.</text>
</comment>
<dbReference type="InterPro" id="IPR023299">
    <property type="entry name" value="ATPase_P-typ_cyto_dom_N"/>
</dbReference>
<dbReference type="PRINTS" id="PR00119">
    <property type="entry name" value="CATATPASE"/>
</dbReference>
<organism evidence="17 18">
    <name type="scientific">Temperatibacter marinus</name>
    <dbReference type="NCBI Taxonomy" id="1456591"/>
    <lineage>
        <taxon>Bacteria</taxon>
        <taxon>Pseudomonadati</taxon>
        <taxon>Pseudomonadota</taxon>
        <taxon>Alphaproteobacteria</taxon>
        <taxon>Kordiimonadales</taxon>
        <taxon>Temperatibacteraceae</taxon>
        <taxon>Temperatibacter</taxon>
    </lineage>
</organism>
<keyword evidence="3" id="KW-0813">Transport</keyword>
<feature type="transmembrane region" description="Helical" evidence="15">
    <location>
        <begin position="405"/>
        <end position="427"/>
    </location>
</feature>
<keyword evidence="4 15" id="KW-1003">Cell membrane</keyword>
<evidence type="ECO:0000256" key="9">
    <source>
        <dbReference type="ARBA" id="ARBA00022840"/>
    </source>
</evidence>
<dbReference type="PROSITE" id="PS50846">
    <property type="entry name" value="HMA_2"/>
    <property type="match status" value="1"/>
</dbReference>
<evidence type="ECO:0000313" key="17">
    <source>
        <dbReference type="EMBL" id="WND03404.1"/>
    </source>
</evidence>
<dbReference type="SUPFAM" id="SSF55008">
    <property type="entry name" value="HMA, heavy metal-associated domain"/>
    <property type="match status" value="1"/>
</dbReference>
<dbReference type="InterPro" id="IPR036163">
    <property type="entry name" value="HMA_dom_sf"/>
</dbReference>
<dbReference type="PANTHER" id="PTHR43520">
    <property type="entry name" value="ATP7, ISOFORM B"/>
    <property type="match status" value="1"/>
</dbReference>
<keyword evidence="10" id="KW-0460">Magnesium</keyword>
<feature type="transmembrane region" description="Helical" evidence="15">
    <location>
        <begin position="152"/>
        <end position="177"/>
    </location>
</feature>
<feature type="transmembrane region" description="Helical" evidence="15">
    <location>
        <begin position="250"/>
        <end position="268"/>
    </location>
</feature>
<reference evidence="17" key="1">
    <citation type="submission" date="2023-04" db="EMBL/GenBank/DDBJ databases">
        <title>Complete genome sequence of Temperatibacter marinus.</title>
        <authorList>
            <person name="Rong J.-C."/>
            <person name="Yi M.-L."/>
            <person name="Zhao Q."/>
        </authorList>
    </citation>
    <scope>NUCLEOTIDE SEQUENCE</scope>
    <source>
        <strain evidence="17">NBRC 110045</strain>
    </source>
</reference>
<sequence length="776" mass="84397">MAEYLISNFDTPDNSVDQMGSECLHCGEACPDGREYCCEGCHSAQVILKNEPYETSLSQFSEALEDGSFKVTLSISGVHCASCIQAIEKKLLSQRHIQSARVNMSTERLSFTWRGEQHLGDTSCRQIEAMGYALRPLDQVALSGVKSEEEKLLFKAIAASGFAAGNIMLLSVGLWTSSSDIMGLAVRDFLHWVSALIALPAVAYAGQPFFKSAWSVLKEGYTNMDVPISLAIILASCMSIFETINHGEHVYFDSAVMLLFFLLIGRYLDARARGKARESAANLLSKLVGQARIKVGNSFDMIPLDQVMPEMIVYVNVGENIPTDGTILNGTSDIDMSLITGESLPVSSQKGDRVYAGTTNLSSSLEIQVSSKKEQSLLNTIVSMMETAEQGNARFVRLADRAARFYTPAVHSLALGTFLFWVLFTTIPWQVALLHSVTVLIITCPCALGLAVPVVQVLASSLLMRHGILPKSGDALEKLAEIDTVIFDKTGTLTKGILTLPSPSHPQEIMQLAASMAAQSSHPLSRALAAQYDGELLPLTVQEKVGSGLQAEWEGKHYQLGSRRWLHISSDSDSEGAELWLKGPGLDPYRFVFQDELKTDSAELITFLQKTGLTVHLLSGDRSSEVLTVAEKVGIRSWYADMKPSDKTQFVENLQQEGHKVLFVGDGLNDAPALAAAHVSMSPSTAIDISQNAADIVFQGVILSPLKTAWLTSKLSARLIKQNFGLAILYNMIAVPFAILGYVTPMIAAIAMSSSSLVVISNSFRLRLVRAIQANR</sequence>
<dbReference type="InterPro" id="IPR023214">
    <property type="entry name" value="HAD_sf"/>
</dbReference>
<dbReference type="NCBIfam" id="TIGR01525">
    <property type="entry name" value="ATPase-IB_hvy"/>
    <property type="match status" value="1"/>
</dbReference>
<dbReference type="PANTHER" id="PTHR43520:SF5">
    <property type="entry name" value="CATION-TRANSPORTING P-TYPE ATPASE-RELATED"/>
    <property type="match status" value="1"/>
</dbReference>
<protein>
    <submittedName>
        <fullName evidence="17">Copper-translocating P-type ATPase</fullName>
        <ecNumber evidence="17">3.6.3.-</ecNumber>
    </submittedName>
</protein>
<keyword evidence="6 15" id="KW-0812">Transmembrane</keyword>
<evidence type="ECO:0000259" key="16">
    <source>
        <dbReference type="PROSITE" id="PS50846"/>
    </source>
</evidence>
<dbReference type="Pfam" id="PF00403">
    <property type="entry name" value="HMA"/>
    <property type="match status" value="1"/>
</dbReference>
<dbReference type="SUPFAM" id="SSF56784">
    <property type="entry name" value="HAD-like"/>
    <property type="match status" value="1"/>
</dbReference>
<evidence type="ECO:0000256" key="12">
    <source>
        <dbReference type="ARBA" id="ARBA00022989"/>
    </source>
</evidence>
<keyword evidence="17" id="KW-0378">Hydrolase</keyword>
<evidence type="ECO:0000256" key="10">
    <source>
        <dbReference type="ARBA" id="ARBA00022842"/>
    </source>
</evidence>
<keyword evidence="14 15" id="KW-0472">Membrane</keyword>
<dbReference type="GO" id="GO:0055070">
    <property type="term" value="P:copper ion homeostasis"/>
    <property type="evidence" value="ECO:0007669"/>
    <property type="project" value="TreeGrafter"/>
</dbReference>
<dbReference type="Gene3D" id="3.40.1110.10">
    <property type="entry name" value="Calcium-transporting ATPase, cytoplasmic domain N"/>
    <property type="match status" value="1"/>
</dbReference>